<evidence type="ECO:0000313" key="2">
    <source>
        <dbReference type="EMBL" id="KAK0490429.1"/>
    </source>
</evidence>
<gene>
    <name evidence="2" type="ORF">IW261DRAFT_1616939</name>
</gene>
<feature type="region of interest" description="Disordered" evidence="1">
    <location>
        <begin position="23"/>
        <end position="90"/>
    </location>
</feature>
<evidence type="ECO:0000256" key="1">
    <source>
        <dbReference type="SAM" id="MobiDB-lite"/>
    </source>
</evidence>
<sequence length="151" mass="15796">MSLRKLVETGFSQQELQQILGQLRVLSQSTSPTPPPPPVAQGPVQTGFSAPTQSYPPSAALPPPPPPPADNVTESKPSIMSVPSTSTPVTNTNVAPANYADLLSALLKAGVVSNTGMPVGAGATAKKDKAEPDNAQHQTEHLYRFLLMMSN</sequence>
<keyword evidence="3" id="KW-1185">Reference proteome</keyword>
<organism evidence="2 3">
    <name type="scientific">Armillaria novae-zelandiae</name>
    <dbReference type="NCBI Taxonomy" id="153914"/>
    <lineage>
        <taxon>Eukaryota</taxon>
        <taxon>Fungi</taxon>
        <taxon>Dikarya</taxon>
        <taxon>Basidiomycota</taxon>
        <taxon>Agaricomycotina</taxon>
        <taxon>Agaricomycetes</taxon>
        <taxon>Agaricomycetidae</taxon>
        <taxon>Agaricales</taxon>
        <taxon>Marasmiineae</taxon>
        <taxon>Physalacriaceae</taxon>
        <taxon>Armillaria</taxon>
    </lineage>
</organism>
<name>A0AA39PVL2_9AGAR</name>
<feature type="compositionally biased region" description="Pro residues" evidence="1">
    <location>
        <begin position="59"/>
        <end position="69"/>
    </location>
</feature>
<reference evidence="2" key="1">
    <citation type="submission" date="2023-06" db="EMBL/GenBank/DDBJ databases">
        <authorList>
            <consortium name="Lawrence Berkeley National Laboratory"/>
            <person name="Ahrendt S."/>
            <person name="Sahu N."/>
            <person name="Indic B."/>
            <person name="Wong-Bajracharya J."/>
            <person name="Merenyi Z."/>
            <person name="Ke H.-M."/>
            <person name="Monk M."/>
            <person name="Kocsube S."/>
            <person name="Drula E."/>
            <person name="Lipzen A."/>
            <person name="Balint B."/>
            <person name="Henrissat B."/>
            <person name="Andreopoulos B."/>
            <person name="Martin F.M."/>
            <person name="Harder C.B."/>
            <person name="Rigling D."/>
            <person name="Ford K.L."/>
            <person name="Foster G.D."/>
            <person name="Pangilinan J."/>
            <person name="Papanicolaou A."/>
            <person name="Barry K."/>
            <person name="LaButti K."/>
            <person name="Viragh M."/>
            <person name="Koriabine M."/>
            <person name="Yan M."/>
            <person name="Riley R."/>
            <person name="Champramary S."/>
            <person name="Plett K.L."/>
            <person name="Tsai I.J."/>
            <person name="Slot J."/>
            <person name="Sipos G."/>
            <person name="Plett J."/>
            <person name="Nagy L.G."/>
            <person name="Grigoriev I.V."/>
        </authorList>
    </citation>
    <scope>NUCLEOTIDE SEQUENCE</scope>
    <source>
        <strain evidence="2">ICMP 16352</strain>
    </source>
</reference>
<evidence type="ECO:0000313" key="3">
    <source>
        <dbReference type="Proteomes" id="UP001175227"/>
    </source>
</evidence>
<comment type="caution">
    <text evidence="2">The sequence shown here is derived from an EMBL/GenBank/DDBJ whole genome shotgun (WGS) entry which is preliminary data.</text>
</comment>
<dbReference type="Proteomes" id="UP001175227">
    <property type="component" value="Unassembled WGS sequence"/>
</dbReference>
<dbReference type="EMBL" id="JAUEPR010000001">
    <property type="protein sequence ID" value="KAK0490429.1"/>
    <property type="molecule type" value="Genomic_DNA"/>
</dbReference>
<proteinExistence type="predicted"/>
<protein>
    <submittedName>
        <fullName evidence="2">Uncharacterized protein</fullName>
    </submittedName>
</protein>
<accession>A0AA39PVL2</accession>
<dbReference type="AlphaFoldDB" id="A0AA39PVL2"/>
<feature type="compositionally biased region" description="Low complexity" evidence="1">
    <location>
        <begin position="81"/>
        <end position="90"/>
    </location>
</feature>